<feature type="compositionally biased region" description="Basic residues" evidence="2">
    <location>
        <begin position="104"/>
        <end position="113"/>
    </location>
</feature>
<feature type="compositionally biased region" description="Low complexity" evidence="2">
    <location>
        <begin position="199"/>
        <end position="213"/>
    </location>
</feature>
<feature type="compositionally biased region" description="Low complexity" evidence="2">
    <location>
        <begin position="50"/>
        <end position="59"/>
    </location>
</feature>
<keyword evidence="4" id="KW-1185">Reference proteome</keyword>
<organism evidence="3 4">
    <name type="scientific">Trichoderma ghanense</name>
    <dbReference type="NCBI Taxonomy" id="65468"/>
    <lineage>
        <taxon>Eukaryota</taxon>
        <taxon>Fungi</taxon>
        <taxon>Dikarya</taxon>
        <taxon>Ascomycota</taxon>
        <taxon>Pezizomycotina</taxon>
        <taxon>Sordariomycetes</taxon>
        <taxon>Hypocreomycetidae</taxon>
        <taxon>Hypocreales</taxon>
        <taxon>Hypocreaceae</taxon>
        <taxon>Trichoderma</taxon>
    </lineage>
</organism>
<feature type="compositionally biased region" description="Polar residues" evidence="2">
    <location>
        <begin position="116"/>
        <end position="128"/>
    </location>
</feature>
<dbReference type="EMBL" id="PPTA01000008">
    <property type="protein sequence ID" value="TFB01680.1"/>
    <property type="molecule type" value="Genomic_DNA"/>
</dbReference>
<feature type="region of interest" description="Disordered" evidence="2">
    <location>
        <begin position="277"/>
        <end position="359"/>
    </location>
</feature>
<evidence type="ECO:0000256" key="2">
    <source>
        <dbReference type="SAM" id="MobiDB-lite"/>
    </source>
</evidence>
<name>A0ABY2H2H8_9HYPO</name>
<feature type="region of interest" description="Disordered" evidence="2">
    <location>
        <begin position="50"/>
        <end position="213"/>
    </location>
</feature>
<sequence>SSATTSIFNNKGDTHRLAATDSRQLSGIANGRFIPFAIIDARSDSRFRRPPFAAPAWRPGDACRGERRQLRKPKERGERKKKKKNTDTTAARGGELDTGATTRLGHRHRHRGGFRSANQQNAAPTPSIASIAMGRRDDEDKPTGLEALRRRSSSSRTSASLNRRVSSQTSASASTRTTASTNRRDSIAGSETPPPLMRSSPSVGSSSYAFSGSSVMSPLRRELELTRGRDGDISAAKLDLAHRLSLLAKRLTYGDSMEELVALDSQVNQIEQALGGGASPSIYGSPPLSRKPRPLSLGTPVRKNRGSDMDGSAIFSSPSSSFRNRFADQLSPTPSASMMHHDESEDEEPPPPKKGMTAAQSNRVIAELAKLNEELQTTVTNLKARQEESDHIHRLLVERAERAAQRIIFLQNRITYLEQELQENDTELTHLRVCLKAVEIQLPPHPDKELQRCFAVFKDGYRAIKKKRAMRSNMVSYLGYDTSIAASSPTR</sequence>
<dbReference type="Proteomes" id="UP001642720">
    <property type="component" value="Unassembled WGS sequence"/>
</dbReference>
<feature type="non-terminal residue" evidence="3">
    <location>
        <position position="1"/>
    </location>
</feature>
<comment type="caution">
    <text evidence="3">The sequence shown here is derived from an EMBL/GenBank/DDBJ whole genome shotgun (WGS) entry which is preliminary data.</text>
</comment>
<feature type="compositionally biased region" description="Basic residues" evidence="2">
    <location>
        <begin position="69"/>
        <end position="84"/>
    </location>
</feature>
<protein>
    <submittedName>
        <fullName evidence="3">Uncharacterized protein</fullName>
    </submittedName>
</protein>
<evidence type="ECO:0000256" key="1">
    <source>
        <dbReference type="SAM" id="Coils"/>
    </source>
</evidence>
<dbReference type="RefSeq" id="XP_073557881.1">
    <property type="nucleotide sequence ID" value="XM_073703599.1"/>
</dbReference>
<gene>
    <name evidence="3" type="ORF">CCMA1212_006376</name>
</gene>
<accession>A0ABY2H2H8</accession>
<reference evidence="3 4" key="1">
    <citation type="submission" date="2018-01" db="EMBL/GenBank/DDBJ databases">
        <title>Genome characterization of the sugarcane-associated fungus Trichoderma ghanense CCMA-1212 and their application in lignocelulose bioconversion.</title>
        <authorList>
            <person name="Steindorff A.S."/>
            <person name="Mendes T.D."/>
            <person name="Vilela E.S.D."/>
            <person name="Rodrigues D.S."/>
            <person name="Formighieri E.F."/>
            <person name="Melo I.S."/>
            <person name="Favaro L.C.L."/>
        </authorList>
    </citation>
    <scope>NUCLEOTIDE SEQUENCE [LARGE SCALE GENOMIC DNA]</scope>
    <source>
        <strain evidence="3 4">CCMA-1212</strain>
    </source>
</reference>
<keyword evidence="1" id="KW-0175">Coiled coil</keyword>
<dbReference type="GeneID" id="300578049"/>
<feature type="coiled-coil region" evidence="1">
    <location>
        <begin position="365"/>
        <end position="420"/>
    </location>
</feature>
<evidence type="ECO:0000313" key="3">
    <source>
        <dbReference type="EMBL" id="TFB01680.1"/>
    </source>
</evidence>
<proteinExistence type="predicted"/>
<feature type="compositionally biased region" description="Basic and acidic residues" evidence="2">
    <location>
        <begin position="134"/>
        <end position="149"/>
    </location>
</feature>
<feature type="compositionally biased region" description="Low complexity" evidence="2">
    <location>
        <begin position="154"/>
        <end position="181"/>
    </location>
</feature>
<evidence type="ECO:0000313" key="4">
    <source>
        <dbReference type="Proteomes" id="UP001642720"/>
    </source>
</evidence>